<dbReference type="EMBL" id="BMZA01000002">
    <property type="protein sequence ID" value="GGY96066.1"/>
    <property type="molecule type" value="Genomic_DNA"/>
</dbReference>
<dbReference type="InterPro" id="IPR011066">
    <property type="entry name" value="MscS_channel_C_sf"/>
</dbReference>
<dbReference type="SUPFAM" id="SSF82689">
    <property type="entry name" value="Mechanosensitive channel protein MscS (YggB), C-terminal domain"/>
    <property type="match status" value="1"/>
</dbReference>
<evidence type="ECO:0000259" key="8">
    <source>
        <dbReference type="Pfam" id="PF00924"/>
    </source>
</evidence>
<feature type="domain" description="Mechanosensitive ion channel MscS" evidence="8">
    <location>
        <begin position="109"/>
        <end position="171"/>
    </location>
</feature>
<evidence type="ECO:0000256" key="3">
    <source>
        <dbReference type="ARBA" id="ARBA00022475"/>
    </source>
</evidence>
<feature type="transmembrane region" description="Helical" evidence="7">
    <location>
        <begin position="25"/>
        <end position="46"/>
    </location>
</feature>
<comment type="caution">
    <text evidence="7">Lacks conserved residue(s) required for the propagation of feature annotation.</text>
</comment>
<dbReference type="Gene3D" id="3.30.70.100">
    <property type="match status" value="1"/>
</dbReference>
<dbReference type="Gene3D" id="2.30.30.60">
    <property type="match status" value="1"/>
</dbReference>
<keyword evidence="11" id="KW-1185">Reference proteome</keyword>
<comment type="subunit">
    <text evidence="7">Homoheptamer.</text>
</comment>
<dbReference type="Gene3D" id="1.10.287.1260">
    <property type="match status" value="1"/>
</dbReference>
<dbReference type="SUPFAM" id="SSF82861">
    <property type="entry name" value="Mechanosensitive channel protein MscS (YggB), transmembrane region"/>
    <property type="match status" value="1"/>
</dbReference>
<dbReference type="Proteomes" id="UP000648075">
    <property type="component" value="Unassembled WGS sequence"/>
</dbReference>
<comment type="similarity">
    <text evidence="2 7">Belongs to the MscS (TC 1.A.23) family.</text>
</comment>
<dbReference type="GO" id="GO:0008381">
    <property type="term" value="F:mechanosensitive monoatomic ion channel activity"/>
    <property type="evidence" value="ECO:0007669"/>
    <property type="project" value="InterPro"/>
</dbReference>
<evidence type="ECO:0000256" key="2">
    <source>
        <dbReference type="ARBA" id="ARBA00008017"/>
    </source>
</evidence>
<reference evidence="10" key="2">
    <citation type="submission" date="2020-09" db="EMBL/GenBank/DDBJ databases">
        <authorList>
            <person name="Sun Q."/>
            <person name="Kim S."/>
        </authorList>
    </citation>
    <scope>NUCLEOTIDE SEQUENCE</scope>
    <source>
        <strain evidence="10">KCTC 32255</strain>
    </source>
</reference>
<keyword evidence="7" id="KW-0406">Ion transport</keyword>
<feature type="transmembrane region" description="Helical" evidence="7">
    <location>
        <begin position="67"/>
        <end position="87"/>
    </location>
</feature>
<dbReference type="PANTHER" id="PTHR30221">
    <property type="entry name" value="SMALL-CONDUCTANCE MECHANOSENSITIVE CHANNEL"/>
    <property type="match status" value="1"/>
</dbReference>
<evidence type="ECO:0000259" key="9">
    <source>
        <dbReference type="Pfam" id="PF21082"/>
    </source>
</evidence>
<dbReference type="GO" id="GO:0005886">
    <property type="term" value="C:plasma membrane"/>
    <property type="evidence" value="ECO:0007669"/>
    <property type="project" value="UniProtKB-SubCell"/>
</dbReference>
<dbReference type="InterPro" id="IPR010920">
    <property type="entry name" value="LSM_dom_sf"/>
</dbReference>
<dbReference type="Pfam" id="PF00924">
    <property type="entry name" value="MS_channel_2nd"/>
    <property type="match status" value="1"/>
</dbReference>
<keyword evidence="5 7" id="KW-1133">Transmembrane helix</keyword>
<evidence type="ECO:0000313" key="10">
    <source>
        <dbReference type="EMBL" id="GGY96066.1"/>
    </source>
</evidence>
<sequence>MDYVATLQKQIESMGKGFMQSLPSLAISLVILLLTFVAARFAVKIADRITGRTQIRADLKQLLDTMVRLVIWIIGLLIAATVAIPSFTPAGAFAGLGVGALAIGFAFQDIFENFLAGILIMLRDKMNIGDVIECEKIQGRVERITLRETHVRQLSNELTVMPNSMLFKNPVKILTDATIRRSEIIVGISYDSDLDQAEAIIRGALDGIEAIHKERPILVVAQEFNSSSVDFLVQWWADSQPRDLRITKSEVVKAVKRALDEAGIEIPFPYVTNTFKEPLPLDRAPKPDDDRRAA</sequence>
<feature type="domain" description="Mechanosensitive ion channel MscS C-terminal" evidence="9">
    <location>
        <begin position="183"/>
        <end position="266"/>
    </location>
</feature>
<accession>A0A918PB59</accession>
<organism evidence="10 11">
    <name type="scientific">Novosphingobium colocasiae</name>
    <dbReference type="NCBI Taxonomy" id="1256513"/>
    <lineage>
        <taxon>Bacteria</taxon>
        <taxon>Pseudomonadati</taxon>
        <taxon>Pseudomonadota</taxon>
        <taxon>Alphaproteobacteria</taxon>
        <taxon>Sphingomonadales</taxon>
        <taxon>Sphingomonadaceae</taxon>
        <taxon>Novosphingobium</taxon>
    </lineage>
</organism>
<keyword evidence="7" id="KW-0407">Ion channel</keyword>
<evidence type="ECO:0000256" key="7">
    <source>
        <dbReference type="RuleBase" id="RU369025"/>
    </source>
</evidence>
<keyword evidence="6 7" id="KW-0472">Membrane</keyword>
<comment type="function">
    <text evidence="7">Mechanosensitive channel that participates in the regulation of osmotic pressure changes within the cell, opening in response to stretch forces in the membrane lipid bilayer, without the need for other proteins. Contributes to normal resistance to hypoosmotic shock. Forms an ion channel of 1.0 nanosiemens conductance with a slight preference for anions.</text>
</comment>
<gene>
    <name evidence="10" type="ORF">GCM10011614_08520</name>
</gene>
<comment type="subcellular location">
    <subcellularLocation>
        <location evidence="7">Cell inner membrane</location>
        <topology evidence="7">Multi-pass membrane protein</topology>
    </subcellularLocation>
    <subcellularLocation>
        <location evidence="1">Cell membrane</location>
        <topology evidence="1">Multi-pass membrane protein</topology>
    </subcellularLocation>
</comment>
<dbReference type="SUPFAM" id="SSF50182">
    <property type="entry name" value="Sm-like ribonucleoproteins"/>
    <property type="match status" value="1"/>
</dbReference>
<feature type="transmembrane region" description="Helical" evidence="7">
    <location>
        <begin position="93"/>
        <end position="122"/>
    </location>
</feature>
<dbReference type="Pfam" id="PF21082">
    <property type="entry name" value="MS_channel_3rd"/>
    <property type="match status" value="1"/>
</dbReference>
<evidence type="ECO:0000256" key="1">
    <source>
        <dbReference type="ARBA" id="ARBA00004651"/>
    </source>
</evidence>
<dbReference type="AlphaFoldDB" id="A0A918PB59"/>
<keyword evidence="3" id="KW-1003">Cell membrane</keyword>
<dbReference type="RefSeq" id="WP_189619889.1">
    <property type="nucleotide sequence ID" value="NZ_BMZA01000002.1"/>
</dbReference>
<proteinExistence type="inferred from homology"/>
<keyword evidence="4 7" id="KW-0812">Transmembrane</keyword>
<evidence type="ECO:0000256" key="4">
    <source>
        <dbReference type="ARBA" id="ARBA00022692"/>
    </source>
</evidence>
<reference evidence="10" key="1">
    <citation type="journal article" date="2014" name="Int. J. Syst. Evol. Microbiol.">
        <title>Complete genome sequence of Corynebacterium casei LMG S-19264T (=DSM 44701T), isolated from a smear-ripened cheese.</title>
        <authorList>
            <consortium name="US DOE Joint Genome Institute (JGI-PGF)"/>
            <person name="Walter F."/>
            <person name="Albersmeier A."/>
            <person name="Kalinowski J."/>
            <person name="Ruckert C."/>
        </authorList>
    </citation>
    <scope>NUCLEOTIDE SEQUENCE</scope>
    <source>
        <strain evidence="10">KCTC 32255</strain>
    </source>
</reference>
<name>A0A918PB59_9SPHN</name>
<dbReference type="InterPro" id="IPR011014">
    <property type="entry name" value="MscS_channel_TM-2"/>
</dbReference>
<evidence type="ECO:0000256" key="5">
    <source>
        <dbReference type="ARBA" id="ARBA00022989"/>
    </source>
</evidence>
<dbReference type="InterPro" id="IPR006685">
    <property type="entry name" value="MscS_channel_2nd"/>
</dbReference>
<dbReference type="InterPro" id="IPR023408">
    <property type="entry name" value="MscS_beta-dom_sf"/>
</dbReference>
<dbReference type="InterPro" id="IPR045275">
    <property type="entry name" value="MscS_archaea/bacteria_type"/>
</dbReference>
<comment type="caution">
    <text evidence="10">The sequence shown here is derived from an EMBL/GenBank/DDBJ whole genome shotgun (WGS) entry which is preliminary data.</text>
</comment>
<keyword evidence="7" id="KW-0997">Cell inner membrane</keyword>
<evidence type="ECO:0000256" key="6">
    <source>
        <dbReference type="ARBA" id="ARBA00023136"/>
    </source>
</evidence>
<dbReference type="PANTHER" id="PTHR30221:SF1">
    <property type="entry name" value="SMALL-CONDUCTANCE MECHANOSENSITIVE CHANNEL"/>
    <property type="match status" value="1"/>
</dbReference>
<evidence type="ECO:0000313" key="11">
    <source>
        <dbReference type="Proteomes" id="UP000648075"/>
    </source>
</evidence>
<protein>
    <recommendedName>
        <fullName evidence="7">Small-conductance mechanosensitive channel</fullName>
    </recommendedName>
</protein>
<keyword evidence="7" id="KW-0813">Transport</keyword>
<dbReference type="InterPro" id="IPR049278">
    <property type="entry name" value="MS_channel_C"/>
</dbReference>